<feature type="domain" description="RRM" evidence="8">
    <location>
        <begin position="158"/>
        <end position="235"/>
    </location>
</feature>
<gene>
    <name evidence="10" type="ORF">RF11_08567</name>
</gene>
<dbReference type="Pfam" id="PF00076">
    <property type="entry name" value="RRM_1"/>
    <property type="match status" value="1"/>
</dbReference>
<evidence type="ECO:0000256" key="5">
    <source>
        <dbReference type="ARBA" id="ARBA00023242"/>
    </source>
</evidence>
<dbReference type="InterPro" id="IPR012921">
    <property type="entry name" value="SPOC_C"/>
</dbReference>
<dbReference type="InterPro" id="IPR000504">
    <property type="entry name" value="RRM_dom"/>
</dbReference>
<comment type="caution">
    <text evidence="10">The sequence shown here is derived from an EMBL/GenBank/DDBJ whole genome shotgun (WGS) entry which is preliminary data.</text>
</comment>
<feature type="compositionally biased region" description="Basic and acidic residues" evidence="7">
    <location>
        <begin position="383"/>
        <end position="394"/>
    </location>
</feature>
<feature type="compositionally biased region" description="Basic residues" evidence="7">
    <location>
        <begin position="120"/>
        <end position="137"/>
    </location>
</feature>
<feature type="region of interest" description="Disordered" evidence="7">
    <location>
        <begin position="119"/>
        <end position="157"/>
    </location>
</feature>
<evidence type="ECO:0000256" key="6">
    <source>
        <dbReference type="PROSITE-ProRule" id="PRU00176"/>
    </source>
</evidence>
<dbReference type="Proteomes" id="UP000031668">
    <property type="component" value="Unassembled WGS sequence"/>
</dbReference>
<evidence type="ECO:0000256" key="1">
    <source>
        <dbReference type="ARBA" id="ARBA00004123"/>
    </source>
</evidence>
<dbReference type="GO" id="GO:0005634">
    <property type="term" value="C:nucleus"/>
    <property type="evidence" value="ECO:0007669"/>
    <property type="project" value="UniProtKB-SubCell"/>
</dbReference>
<dbReference type="SUPFAM" id="SSF100939">
    <property type="entry name" value="SPOC domain-like"/>
    <property type="match status" value="1"/>
</dbReference>
<evidence type="ECO:0000256" key="3">
    <source>
        <dbReference type="ARBA" id="ARBA00022553"/>
    </source>
</evidence>
<evidence type="ECO:0000256" key="4">
    <source>
        <dbReference type="ARBA" id="ARBA00022884"/>
    </source>
</evidence>
<keyword evidence="11" id="KW-1185">Reference proteome</keyword>
<dbReference type="InterPro" id="IPR010912">
    <property type="entry name" value="SPOC_met"/>
</dbReference>
<keyword evidence="4 6" id="KW-0694">RNA-binding</keyword>
<dbReference type="OMA" id="GLFRQFQ"/>
<feature type="domain" description="RRM" evidence="8">
    <location>
        <begin position="239"/>
        <end position="313"/>
    </location>
</feature>
<keyword evidence="5" id="KW-0539">Nucleus</keyword>
<dbReference type="PANTHER" id="PTHR23189">
    <property type="entry name" value="RNA RECOGNITION MOTIF-CONTAINING"/>
    <property type="match status" value="1"/>
</dbReference>
<feature type="compositionally biased region" description="Basic and acidic residues" evidence="7">
    <location>
        <begin position="330"/>
        <end position="350"/>
    </location>
</feature>
<proteinExistence type="inferred from homology"/>
<dbReference type="Pfam" id="PF07744">
    <property type="entry name" value="SPOC"/>
    <property type="match status" value="1"/>
</dbReference>
<dbReference type="EMBL" id="JWZT01005293">
    <property type="protein sequence ID" value="KII61655.1"/>
    <property type="molecule type" value="Genomic_DNA"/>
</dbReference>
<feature type="domain" description="SPOC" evidence="9">
    <location>
        <begin position="447"/>
        <end position="612"/>
    </location>
</feature>
<protein>
    <submittedName>
        <fullName evidence="10">Protein split end</fullName>
    </submittedName>
</protein>
<evidence type="ECO:0000259" key="9">
    <source>
        <dbReference type="PROSITE" id="PS50917"/>
    </source>
</evidence>
<dbReference type="PROSITE" id="PS50917">
    <property type="entry name" value="SPOC"/>
    <property type="match status" value="1"/>
</dbReference>
<dbReference type="SUPFAM" id="SSF54928">
    <property type="entry name" value="RNA-binding domain, RBD"/>
    <property type="match status" value="1"/>
</dbReference>
<dbReference type="OrthoDB" id="10050565at2759"/>
<dbReference type="Gene3D" id="2.40.290.10">
    <property type="match status" value="1"/>
</dbReference>
<evidence type="ECO:0000313" key="11">
    <source>
        <dbReference type="Proteomes" id="UP000031668"/>
    </source>
</evidence>
<dbReference type="SMART" id="SM00360">
    <property type="entry name" value="RRM"/>
    <property type="match status" value="2"/>
</dbReference>
<keyword evidence="3" id="KW-0597">Phosphoprotein</keyword>
<accession>A0A0C2M3R7</accession>
<dbReference type="InterPro" id="IPR012677">
    <property type="entry name" value="Nucleotide-bd_a/b_plait_sf"/>
</dbReference>
<comment type="similarity">
    <text evidence="2">Belongs to the RRM Spen family.</text>
</comment>
<dbReference type="GO" id="GO:0003723">
    <property type="term" value="F:RNA binding"/>
    <property type="evidence" value="ECO:0007669"/>
    <property type="project" value="UniProtKB-UniRule"/>
</dbReference>
<evidence type="ECO:0000256" key="2">
    <source>
        <dbReference type="ARBA" id="ARBA00005387"/>
    </source>
</evidence>
<feature type="region of interest" description="Disordered" evidence="7">
    <location>
        <begin position="1"/>
        <end position="20"/>
    </location>
</feature>
<name>A0A0C2M3R7_THEKT</name>
<dbReference type="InterPro" id="IPR016194">
    <property type="entry name" value="SPOC-like_C_dom_sf"/>
</dbReference>
<dbReference type="AlphaFoldDB" id="A0A0C2M3R7"/>
<sequence length="612" mass="69249">MPNQRIYPPRISSDLPQASDLTPDSDEEVLNVYASLSNIDDSDNDVKSSILDQVTRYRNLTVSIKKSDKSGRRFAVFTFDTPEALNYFKRAILEKRDRIIVGGHVLFFNFFNGNQDRSRGGIHLRSRDHRSPRRRSRSTGSNDRGRGIRPQRSPDQTRTLFVGNLDEKLESDDIQRHFEPFGEVIDIVVKHPPGDRSAPYAFVKYKQLSAALNARDKLQDTFIGQHRAKIGFGKASPTNVIWIGGLNEKTTEEELADEIRRYSRFVDYQFFADQSVAYFLFDNLAQSRKVYSCLHHSRLRNSGAILEIDYADPRKEAAGLVERNVQSPEHSVHANDRKERESSMSTERNDRSRKRKNPSRSSSYGPPRKSPAPIRHRQGPHTPEGKPPGRHEIEFSESSSPQPRRLARDSGSANMVERDMRNDVNRFNFGQKDSQPASFNNVTNKALVQILSYYPVVWKGGVAIKGQVTYVQLHLICGSVDPVSTMVHQATLSGKDPQMINLTGRIPLTSDRVSDIKAKIATAISTKDCCISLAQQTILDRGRDNHHSKPLSNVISYFQEKQAAGVDKIGISKMYVFAPSLFTQEQLITMMPHVTNILNASNDNYLMVMVTR</sequence>
<dbReference type="InterPro" id="IPR035979">
    <property type="entry name" value="RBD_domain_sf"/>
</dbReference>
<comment type="subcellular location">
    <subcellularLocation>
        <location evidence="1">Nucleus</location>
    </subcellularLocation>
</comment>
<dbReference type="Gene3D" id="3.30.70.330">
    <property type="match status" value="2"/>
</dbReference>
<dbReference type="PROSITE" id="PS50102">
    <property type="entry name" value="RRM"/>
    <property type="match status" value="2"/>
</dbReference>
<evidence type="ECO:0000259" key="8">
    <source>
        <dbReference type="PROSITE" id="PS50102"/>
    </source>
</evidence>
<evidence type="ECO:0000313" key="10">
    <source>
        <dbReference type="EMBL" id="KII61655.1"/>
    </source>
</evidence>
<organism evidence="10 11">
    <name type="scientific">Thelohanellus kitauei</name>
    <name type="common">Myxosporean</name>
    <dbReference type="NCBI Taxonomy" id="669202"/>
    <lineage>
        <taxon>Eukaryota</taxon>
        <taxon>Metazoa</taxon>
        <taxon>Cnidaria</taxon>
        <taxon>Myxozoa</taxon>
        <taxon>Myxosporea</taxon>
        <taxon>Bivalvulida</taxon>
        <taxon>Platysporina</taxon>
        <taxon>Myxobolidae</taxon>
        <taxon>Thelohanellus</taxon>
    </lineage>
</organism>
<reference evidence="10 11" key="1">
    <citation type="journal article" date="2014" name="Genome Biol. Evol.">
        <title>The genome of the myxosporean Thelohanellus kitauei shows adaptations to nutrient acquisition within its fish host.</title>
        <authorList>
            <person name="Yang Y."/>
            <person name="Xiong J."/>
            <person name="Zhou Z."/>
            <person name="Huo F."/>
            <person name="Miao W."/>
            <person name="Ran C."/>
            <person name="Liu Y."/>
            <person name="Zhang J."/>
            <person name="Feng J."/>
            <person name="Wang M."/>
            <person name="Wang M."/>
            <person name="Wang L."/>
            <person name="Yao B."/>
        </authorList>
    </citation>
    <scope>NUCLEOTIDE SEQUENCE [LARGE SCALE GENOMIC DNA]</scope>
    <source>
        <strain evidence="10">Wuqing</strain>
    </source>
</reference>
<evidence type="ECO:0000256" key="7">
    <source>
        <dbReference type="SAM" id="MobiDB-lite"/>
    </source>
</evidence>
<feature type="region of interest" description="Disordered" evidence="7">
    <location>
        <begin position="321"/>
        <end position="415"/>
    </location>
</feature>